<organism evidence="1 2">
    <name type="scientific">Clitoria ternatea</name>
    <name type="common">Butterfly pea</name>
    <dbReference type="NCBI Taxonomy" id="43366"/>
    <lineage>
        <taxon>Eukaryota</taxon>
        <taxon>Viridiplantae</taxon>
        <taxon>Streptophyta</taxon>
        <taxon>Embryophyta</taxon>
        <taxon>Tracheophyta</taxon>
        <taxon>Spermatophyta</taxon>
        <taxon>Magnoliopsida</taxon>
        <taxon>eudicotyledons</taxon>
        <taxon>Gunneridae</taxon>
        <taxon>Pentapetalae</taxon>
        <taxon>rosids</taxon>
        <taxon>fabids</taxon>
        <taxon>Fabales</taxon>
        <taxon>Fabaceae</taxon>
        <taxon>Papilionoideae</taxon>
        <taxon>50 kb inversion clade</taxon>
        <taxon>NPAAA clade</taxon>
        <taxon>indigoferoid/millettioid clade</taxon>
        <taxon>Phaseoleae</taxon>
        <taxon>Clitoria</taxon>
    </lineage>
</organism>
<proteinExistence type="predicted"/>
<dbReference type="Proteomes" id="UP001359559">
    <property type="component" value="Unassembled WGS sequence"/>
</dbReference>
<evidence type="ECO:0000313" key="1">
    <source>
        <dbReference type="EMBL" id="KAK7263483.1"/>
    </source>
</evidence>
<dbReference type="AlphaFoldDB" id="A0AAN9I114"/>
<keyword evidence="2" id="KW-1185">Reference proteome</keyword>
<gene>
    <name evidence="1" type="ORF">RJT34_31074</name>
</gene>
<accession>A0AAN9I114</accession>
<dbReference type="EMBL" id="JAYKXN010000008">
    <property type="protein sequence ID" value="KAK7263483.1"/>
    <property type="molecule type" value="Genomic_DNA"/>
</dbReference>
<name>A0AAN9I114_CLITE</name>
<comment type="caution">
    <text evidence="1">The sequence shown here is derived from an EMBL/GenBank/DDBJ whole genome shotgun (WGS) entry which is preliminary data.</text>
</comment>
<reference evidence="1 2" key="1">
    <citation type="submission" date="2024-01" db="EMBL/GenBank/DDBJ databases">
        <title>The genomes of 5 underutilized Papilionoideae crops provide insights into root nodulation and disease resistance.</title>
        <authorList>
            <person name="Yuan L."/>
        </authorList>
    </citation>
    <scope>NUCLEOTIDE SEQUENCE [LARGE SCALE GENOMIC DNA]</scope>
    <source>
        <strain evidence="1">LY-2023</strain>
        <tissue evidence="1">Leaf</tissue>
    </source>
</reference>
<protein>
    <submittedName>
        <fullName evidence="1">Uncharacterized protein</fullName>
    </submittedName>
</protein>
<evidence type="ECO:0000313" key="2">
    <source>
        <dbReference type="Proteomes" id="UP001359559"/>
    </source>
</evidence>
<sequence length="106" mass="11992">MGLTSMEVIATIPQYSPIPIRHRFLCSPFPPAHVSRHLSSPSAGTCFFLRPLSCKRKSILKIINNNPIKERKRTCKSSSLNSKLQQNSDCLTRCLMNPRLKVKGLR</sequence>